<proteinExistence type="predicted"/>
<feature type="transmembrane region" description="Helical" evidence="7">
    <location>
        <begin position="31"/>
        <end position="60"/>
    </location>
</feature>
<evidence type="ECO:0000313" key="8">
    <source>
        <dbReference type="EMBL" id="TDN53786.1"/>
    </source>
</evidence>
<dbReference type="RefSeq" id="WP_133589594.1">
    <property type="nucleotide sequence ID" value="NZ_SNVV01000004.1"/>
</dbReference>
<dbReference type="PANTHER" id="PTHR10010:SF46">
    <property type="entry name" value="SODIUM-DEPENDENT PHOSPHATE TRANSPORT PROTEIN 2B"/>
    <property type="match status" value="1"/>
</dbReference>
<organism evidence="8 9">
    <name type="scientific">Azoarcus indigens</name>
    <dbReference type="NCBI Taxonomy" id="29545"/>
    <lineage>
        <taxon>Bacteria</taxon>
        <taxon>Pseudomonadati</taxon>
        <taxon>Pseudomonadota</taxon>
        <taxon>Betaproteobacteria</taxon>
        <taxon>Rhodocyclales</taxon>
        <taxon>Zoogloeaceae</taxon>
        <taxon>Azoarcus</taxon>
    </lineage>
</organism>
<evidence type="ECO:0000256" key="3">
    <source>
        <dbReference type="ARBA" id="ARBA00022692"/>
    </source>
</evidence>
<feature type="transmembrane region" description="Helical" evidence="7">
    <location>
        <begin position="80"/>
        <end position="109"/>
    </location>
</feature>
<keyword evidence="4 7" id="KW-1133">Transmembrane helix</keyword>
<dbReference type="NCBIfam" id="NF037997">
    <property type="entry name" value="Na_Pi_symport"/>
    <property type="match status" value="1"/>
</dbReference>
<protein>
    <submittedName>
        <fullName evidence="8">Phosphate:Na+ symporter</fullName>
    </submittedName>
</protein>
<dbReference type="EMBL" id="SNVV01000004">
    <property type="protein sequence ID" value="TDN53786.1"/>
    <property type="molecule type" value="Genomic_DNA"/>
</dbReference>
<keyword evidence="3 7" id="KW-0812">Transmembrane</keyword>
<keyword evidence="6" id="KW-0175">Coiled coil</keyword>
<dbReference type="GO" id="GO:0005436">
    <property type="term" value="F:sodium:phosphate symporter activity"/>
    <property type="evidence" value="ECO:0007669"/>
    <property type="project" value="InterPro"/>
</dbReference>
<keyword evidence="5 7" id="KW-0472">Membrane</keyword>
<feature type="transmembrane region" description="Helical" evidence="7">
    <location>
        <begin position="231"/>
        <end position="252"/>
    </location>
</feature>
<feature type="transmembrane region" description="Helical" evidence="7">
    <location>
        <begin position="121"/>
        <end position="142"/>
    </location>
</feature>
<evidence type="ECO:0000313" key="9">
    <source>
        <dbReference type="Proteomes" id="UP000295129"/>
    </source>
</evidence>
<comment type="caution">
    <text evidence="8">The sequence shown here is derived from an EMBL/GenBank/DDBJ whole genome shotgun (WGS) entry which is preliminary data.</text>
</comment>
<dbReference type="Proteomes" id="UP000295129">
    <property type="component" value="Unassembled WGS sequence"/>
</dbReference>
<comment type="subcellular location">
    <subcellularLocation>
        <location evidence="1">Cell membrane</location>
        <topology evidence="1">Multi-pass membrane protein</topology>
    </subcellularLocation>
</comment>
<evidence type="ECO:0000256" key="2">
    <source>
        <dbReference type="ARBA" id="ARBA00022475"/>
    </source>
</evidence>
<keyword evidence="2" id="KW-1003">Cell membrane</keyword>
<dbReference type="Pfam" id="PF02690">
    <property type="entry name" value="Na_Pi_cotrans"/>
    <property type="match status" value="2"/>
</dbReference>
<accession>A0A4R6E756</accession>
<feature type="transmembrane region" description="Helical" evidence="7">
    <location>
        <begin position="148"/>
        <end position="168"/>
    </location>
</feature>
<evidence type="ECO:0000256" key="1">
    <source>
        <dbReference type="ARBA" id="ARBA00004651"/>
    </source>
</evidence>
<evidence type="ECO:0000256" key="5">
    <source>
        <dbReference type="ARBA" id="ARBA00023136"/>
    </source>
</evidence>
<dbReference type="PANTHER" id="PTHR10010">
    <property type="entry name" value="SOLUTE CARRIER FAMILY 34 SODIUM PHOSPHATE , MEMBER 2-RELATED"/>
    <property type="match status" value="1"/>
</dbReference>
<dbReference type="OrthoDB" id="9763003at2"/>
<dbReference type="InterPro" id="IPR003841">
    <property type="entry name" value="Na/Pi_transpt"/>
</dbReference>
<name>A0A4R6E756_9RHOO</name>
<keyword evidence="9" id="KW-1185">Reference proteome</keyword>
<feature type="coiled-coil region" evidence="6">
    <location>
        <begin position="450"/>
        <end position="502"/>
    </location>
</feature>
<evidence type="ECO:0000256" key="4">
    <source>
        <dbReference type="ARBA" id="ARBA00022989"/>
    </source>
</evidence>
<sequence length="533" mass="55504">MHLLTDGLKLAAGRALEDMLERSTSTRLRGLAAGVLITSLVQSSTAVTLASIGFVNTGLLSLQNGLWVIFGSNVGSTMNAWLVAALGFGFKIDAFALPFVGIGAILMVATRAVRGRALGQALAGFGLLFIGIGVLQDTFSAFGRGFDLAALAIPGITGYLLLVGLGTVLTLLMQASGAVIALVITAAQTGLVPIETACAIAIGTNIGTTFTAILAAIGATPNAKRLAASHVFFNLIASAVALMLLPLLIAFVERIGGWFGGTPTPAVMIALFHTTVNVLGVLLMVPLADRLLRILSARFGGDGNETRPQYLDDNAVAVPDLAVRALRRELGRTQQYACAALACAAAQPANAAGVQTARARLETLAEAIDRYSGRITSLSLPLALGERLARSLRVLQYQQTGTDYGRHAAELGGLLGPLADEELAAAALAFTTATAELARQAETDAEGFRAAALEEQLLRVESDYARLKESLLAAGAHARLNIHEMQERLRQASLLRRAAEQAAKAARHLAALDCGAVEPQDGDAQTAELADVA</sequence>
<evidence type="ECO:0000256" key="7">
    <source>
        <dbReference type="SAM" id="Phobius"/>
    </source>
</evidence>
<reference evidence="8 9" key="1">
    <citation type="submission" date="2019-03" db="EMBL/GenBank/DDBJ databases">
        <title>Genomic Encyclopedia of Type Strains, Phase IV (KMG-IV): sequencing the most valuable type-strain genomes for metagenomic binning, comparative biology and taxonomic classification.</title>
        <authorList>
            <person name="Goeker M."/>
        </authorList>
    </citation>
    <scope>NUCLEOTIDE SEQUENCE [LARGE SCALE GENOMIC DNA]</scope>
    <source>
        <strain evidence="8 9">DSM 12121</strain>
    </source>
</reference>
<evidence type="ECO:0000256" key="6">
    <source>
        <dbReference type="SAM" id="Coils"/>
    </source>
</evidence>
<feature type="transmembrane region" description="Helical" evidence="7">
    <location>
        <begin position="264"/>
        <end position="288"/>
    </location>
</feature>
<dbReference type="GO" id="GO:0005886">
    <property type="term" value="C:plasma membrane"/>
    <property type="evidence" value="ECO:0007669"/>
    <property type="project" value="UniProtKB-SubCell"/>
</dbReference>
<dbReference type="GO" id="GO:0044341">
    <property type="term" value="P:sodium-dependent phosphate transport"/>
    <property type="evidence" value="ECO:0007669"/>
    <property type="project" value="InterPro"/>
</dbReference>
<feature type="transmembrane region" description="Helical" evidence="7">
    <location>
        <begin position="200"/>
        <end position="219"/>
    </location>
</feature>
<gene>
    <name evidence="8" type="ORF">C7389_104140</name>
</gene>
<dbReference type="AlphaFoldDB" id="A0A4R6E756"/>
<feature type="transmembrane region" description="Helical" evidence="7">
    <location>
        <begin position="175"/>
        <end position="194"/>
    </location>
</feature>